<reference evidence="1 2" key="1">
    <citation type="submission" date="2016-02" db="EMBL/GenBank/DDBJ databases">
        <title>Genome sequence of Clostridium colicanis DSM 13634.</title>
        <authorList>
            <person name="Poehlein A."/>
            <person name="Daniel R."/>
        </authorList>
    </citation>
    <scope>NUCLEOTIDE SEQUENCE [LARGE SCALE GENOMIC DNA]</scope>
    <source>
        <strain evidence="1 2">DSM 13634</strain>
    </source>
</reference>
<dbReference type="RefSeq" id="WP_061858457.1">
    <property type="nucleotide sequence ID" value="NZ_LTBB01000007.1"/>
</dbReference>
<gene>
    <name evidence="1" type="ORF">CLCOL_16090</name>
</gene>
<dbReference type="Proteomes" id="UP000075374">
    <property type="component" value="Unassembled WGS sequence"/>
</dbReference>
<name>A0A151AN86_9CLOT</name>
<comment type="caution">
    <text evidence="1">The sequence shown here is derived from an EMBL/GenBank/DDBJ whole genome shotgun (WGS) entry which is preliminary data.</text>
</comment>
<accession>A0A151AN86</accession>
<keyword evidence="2" id="KW-1185">Reference proteome</keyword>
<sequence>MKKLIVVIIMFLTALFISVSVSAIRSVDSVALYKAFKKAKKVNSMENNTHIILRVSGENMTEKEKEDFESLLPILSMVKLSLNTNSVESNKSNGIKIQSDINAKFKAMSVYSKIWINNDFTEKEPKLEAVISRPSLFNIIELNSDSSKKYIRMDFNKMKGKSNMILPDYRKVLNPNSYSQADFFNFIIKYIKEADVSSNKIEKTTIEGIPEDNSEEHIDIYNIQLDDKVTKLILNDIIGNLKKDKDTIEFVKKFRDSLTSLPRLKIDDENEDKKEFYKAVNVIHDNIWLYSDIISNILDNIDILNINEKRGIQLRCGIDSKGYLVSESINLKLKIDLSSMKKNPIIDNEGRKYTGTYIINLEFTNKLNSINKSKKIDFPVLNEENSIDYFRMSK</sequence>
<dbReference type="EMBL" id="LTBB01000007">
    <property type="protein sequence ID" value="KYH28877.1"/>
    <property type="molecule type" value="Genomic_DNA"/>
</dbReference>
<dbReference type="PATRIC" id="fig|1121305.3.peg.1613"/>
<organism evidence="1 2">
    <name type="scientific">Clostridium colicanis DSM 13634</name>
    <dbReference type="NCBI Taxonomy" id="1121305"/>
    <lineage>
        <taxon>Bacteria</taxon>
        <taxon>Bacillati</taxon>
        <taxon>Bacillota</taxon>
        <taxon>Clostridia</taxon>
        <taxon>Eubacteriales</taxon>
        <taxon>Clostridiaceae</taxon>
        <taxon>Clostridium</taxon>
    </lineage>
</organism>
<evidence type="ECO:0000313" key="2">
    <source>
        <dbReference type="Proteomes" id="UP000075374"/>
    </source>
</evidence>
<proteinExistence type="predicted"/>
<dbReference type="AlphaFoldDB" id="A0A151AN86"/>
<protein>
    <submittedName>
        <fullName evidence="1">Uncharacterized protein</fullName>
    </submittedName>
</protein>
<evidence type="ECO:0000313" key="1">
    <source>
        <dbReference type="EMBL" id="KYH28877.1"/>
    </source>
</evidence>
<dbReference type="STRING" id="1121305.CLCOL_16090"/>